<feature type="coiled-coil region" evidence="1">
    <location>
        <begin position="130"/>
        <end position="157"/>
    </location>
</feature>
<evidence type="ECO:0000259" key="2">
    <source>
        <dbReference type="SMART" id="SM00382"/>
    </source>
</evidence>
<accession>A0A8S0TME5</accession>
<dbReference type="Proteomes" id="UP000594638">
    <property type="component" value="Unassembled WGS sequence"/>
</dbReference>
<proteinExistence type="predicted"/>
<dbReference type="InterPro" id="IPR003959">
    <property type="entry name" value="ATPase_AAA_core"/>
</dbReference>
<dbReference type="GO" id="GO:0005524">
    <property type="term" value="F:ATP binding"/>
    <property type="evidence" value="ECO:0007669"/>
    <property type="project" value="InterPro"/>
</dbReference>
<dbReference type="Gene3D" id="3.40.50.300">
    <property type="entry name" value="P-loop containing nucleotide triphosphate hydrolases"/>
    <property type="match status" value="1"/>
</dbReference>
<dbReference type="SMART" id="SM00382">
    <property type="entry name" value="AAA"/>
    <property type="match status" value="1"/>
</dbReference>
<dbReference type="InterPro" id="IPR003960">
    <property type="entry name" value="ATPase_AAA_CS"/>
</dbReference>
<comment type="caution">
    <text evidence="3">The sequence shown here is derived from an EMBL/GenBank/DDBJ whole genome shotgun (WGS) entry which is preliminary data.</text>
</comment>
<evidence type="ECO:0000313" key="4">
    <source>
        <dbReference type="Proteomes" id="UP000594638"/>
    </source>
</evidence>
<dbReference type="GO" id="GO:0016887">
    <property type="term" value="F:ATP hydrolysis activity"/>
    <property type="evidence" value="ECO:0007669"/>
    <property type="project" value="InterPro"/>
</dbReference>
<protein>
    <submittedName>
        <fullName evidence="3">Spermatogenesis-associated 5</fullName>
    </submittedName>
</protein>
<organism evidence="3 4">
    <name type="scientific">Olea europaea subsp. europaea</name>
    <dbReference type="NCBI Taxonomy" id="158383"/>
    <lineage>
        <taxon>Eukaryota</taxon>
        <taxon>Viridiplantae</taxon>
        <taxon>Streptophyta</taxon>
        <taxon>Embryophyta</taxon>
        <taxon>Tracheophyta</taxon>
        <taxon>Spermatophyta</taxon>
        <taxon>Magnoliopsida</taxon>
        <taxon>eudicotyledons</taxon>
        <taxon>Gunneridae</taxon>
        <taxon>Pentapetalae</taxon>
        <taxon>asterids</taxon>
        <taxon>lamiids</taxon>
        <taxon>Lamiales</taxon>
        <taxon>Oleaceae</taxon>
        <taxon>Oleeae</taxon>
        <taxon>Olea</taxon>
    </lineage>
</organism>
<dbReference type="PANTHER" id="PTHR23077">
    <property type="entry name" value="AAA-FAMILY ATPASE"/>
    <property type="match status" value="1"/>
</dbReference>
<dbReference type="AlphaFoldDB" id="A0A8S0TME5"/>
<dbReference type="EMBL" id="CACTIH010006169">
    <property type="protein sequence ID" value="CAA3004329.1"/>
    <property type="molecule type" value="Genomic_DNA"/>
</dbReference>
<gene>
    <name evidence="3" type="ORF">OLEA9_A110991</name>
</gene>
<reference evidence="3 4" key="1">
    <citation type="submission" date="2019-12" db="EMBL/GenBank/DDBJ databases">
        <authorList>
            <person name="Alioto T."/>
            <person name="Alioto T."/>
            <person name="Gomez Garrido J."/>
        </authorList>
    </citation>
    <scope>NUCLEOTIDE SEQUENCE [LARGE SCALE GENOMIC DNA]</scope>
</reference>
<evidence type="ECO:0000313" key="3">
    <source>
        <dbReference type="EMBL" id="CAA3004329.1"/>
    </source>
</evidence>
<keyword evidence="4" id="KW-1185">Reference proteome</keyword>
<dbReference type="Pfam" id="PF00004">
    <property type="entry name" value="AAA"/>
    <property type="match status" value="1"/>
</dbReference>
<name>A0A8S0TME5_OLEEU</name>
<feature type="domain" description="AAA+ ATPase" evidence="2">
    <location>
        <begin position="456"/>
        <end position="617"/>
    </location>
</feature>
<dbReference type="PROSITE" id="PS00674">
    <property type="entry name" value="AAA"/>
    <property type="match status" value="1"/>
</dbReference>
<dbReference type="InterPro" id="IPR003593">
    <property type="entry name" value="AAA+_ATPase"/>
</dbReference>
<evidence type="ECO:0000256" key="1">
    <source>
        <dbReference type="SAM" id="Coils"/>
    </source>
</evidence>
<sequence>MTQIDVISSILNIVTMTDLSQTDGRLEIVVWKQGSPLRGRMLYGERFTCQATFMMHTSEDKPVLPCSNEAFVLVTDLETGYKQYQCCQHAKQYIFGFINCRTKYDLHLYNVSVWSISGEYMNNNTMVLRANNNNDKLRSLEAKIDKDNRALVQATMQRNPFALKRQTFEDVRARRVPMLWEAHLLLCRRRCYYYYLSKREKSCGIIENIQQRKKGKFTDFDNNVRLEYFAVMSTVSSHLWGNLLPMVNEFSLKLNRAISMDIGGQTMDALKMYKQSVDILIQCMSLCQLAYEKIGTDPINAQTVSRLVGQRALVVPVTPNESIGKLVLLMRKRFNEIYLRVRSLHEFVTNRAHETIDQLERIEMATNSLPTITTDDAGGIAAVVLNATPPPTDVTFATIIGQSKAIEALSSIVDDLTTISVNQKRSTERRSTVVEWVAALEDALVDMIVKVTDEDTVSTVLMAGPPGTGKTTLAYAFYNELKMRFTELGVQTPTRFVPLDGSKFFNSMFGETERAIRTFVEAVREARRSAIVVVFFDEIDVLMVERSPGKSEVSQTENRAVTAFFMGLDTLRGDGKITANGDAINRLVLISATNHFNSLDEAFVRRVGPVIAVDVPSSFYEYMKVAVHWATKFGFSYVVAYTENDVTQCEQLCNILAANEKTKVVRISQADVERAVYAQNNLLKELNNAIIFDQFIVVDAISLLLKQQQPISEYNFFQIGQHREKLNEVKYFIRPNNTRICLFESDLQQQQWQIVNVPTVVDVVQQMSIWPIDLVRVFKKLIKEKFINAGLTIK</sequence>
<dbReference type="SUPFAM" id="SSF52540">
    <property type="entry name" value="P-loop containing nucleoside triphosphate hydrolases"/>
    <property type="match status" value="1"/>
</dbReference>
<dbReference type="Gramene" id="OE9A110991T1">
    <property type="protein sequence ID" value="OE9A110991C1"/>
    <property type="gene ID" value="OE9A110991"/>
</dbReference>
<keyword evidence="1" id="KW-0175">Coiled coil</keyword>
<dbReference type="OrthoDB" id="5925at2759"/>
<dbReference type="InterPro" id="IPR027417">
    <property type="entry name" value="P-loop_NTPase"/>
</dbReference>
<dbReference type="InterPro" id="IPR050168">
    <property type="entry name" value="AAA_ATPase_domain"/>
</dbReference>